<dbReference type="EMBL" id="RBWU01000002">
    <property type="protein sequence ID" value="RKS77185.1"/>
    <property type="molecule type" value="Genomic_DNA"/>
</dbReference>
<gene>
    <name evidence="2" type="ORF">BZB76_2562</name>
</gene>
<proteinExistence type="predicted"/>
<evidence type="ECO:0000313" key="2">
    <source>
        <dbReference type="EMBL" id="RKS77185.1"/>
    </source>
</evidence>
<dbReference type="AlphaFoldDB" id="A0A495QUQ3"/>
<reference evidence="2 3" key="1">
    <citation type="submission" date="2018-10" db="EMBL/GenBank/DDBJ databases">
        <title>Genomic Encyclopedia of Archaeal and Bacterial Type Strains, Phase II (KMG-II): from individual species to whole genera.</title>
        <authorList>
            <person name="Goeker M."/>
        </authorList>
    </citation>
    <scope>NUCLEOTIDE SEQUENCE [LARGE SCALE GENOMIC DNA]</scope>
    <source>
        <strain evidence="2 3">DSM 43383</strain>
    </source>
</reference>
<dbReference type="RefSeq" id="WP_281273867.1">
    <property type="nucleotide sequence ID" value="NZ_RBWU01000002.1"/>
</dbReference>
<feature type="transmembrane region" description="Helical" evidence="1">
    <location>
        <begin position="6"/>
        <end position="28"/>
    </location>
</feature>
<keyword evidence="3" id="KW-1185">Reference proteome</keyword>
<organism evidence="2 3">
    <name type="scientific">Actinomadura pelletieri DSM 43383</name>
    <dbReference type="NCBI Taxonomy" id="1120940"/>
    <lineage>
        <taxon>Bacteria</taxon>
        <taxon>Bacillati</taxon>
        <taxon>Actinomycetota</taxon>
        <taxon>Actinomycetes</taxon>
        <taxon>Streptosporangiales</taxon>
        <taxon>Thermomonosporaceae</taxon>
        <taxon>Actinomadura</taxon>
    </lineage>
</organism>
<name>A0A495QUQ3_9ACTN</name>
<dbReference type="Proteomes" id="UP000274601">
    <property type="component" value="Unassembled WGS sequence"/>
</dbReference>
<sequence length="43" mass="4853">MHLYLVYGVIILVFAAFVILCGVMLPAMEIVKSIRDRRSDAVE</sequence>
<protein>
    <submittedName>
        <fullName evidence="2">Uncharacterized protein</fullName>
    </submittedName>
</protein>
<evidence type="ECO:0000313" key="3">
    <source>
        <dbReference type="Proteomes" id="UP000274601"/>
    </source>
</evidence>
<keyword evidence="1" id="KW-1133">Transmembrane helix</keyword>
<evidence type="ECO:0000256" key="1">
    <source>
        <dbReference type="SAM" id="Phobius"/>
    </source>
</evidence>
<accession>A0A495QUQ3</accession>
<keyword evidence="1" id="KW-0472">Membrane</keyword>
<keyword evidence="1" id="KW-0812">Transmembrane</keyword>
<comment type="caution">
    <text evidence="2">The sequence shown here is derived from an EMBL/GenBank/DDBJ whole genome shotgun (WGS) entry which is preliminary data.</text>
</comment>